<keyword evidence="3" id="KW-0067">ATP-binding</keyword>
<dbReference type="SUPFAM" id="SSF110942">
    <property type="entry name" value="HSP90 C-terminal domain"/>
    <property type="match status" value="1"/>
</dbReference>
<evidence type="ECO:0000256" key="5">
    <source>
        <dbReference type="SAM" id="MobiDB-lite"/>
    </source>
</evidence>
<dbReference type="InterPro" id="IPR020568">
    <property type="entry name" value="Ribosomal_Su5_D2-typ_SF"/>
</dbReference>
<dbReference type="CDD" id="cd16927">
    <property type="entry name" value="HATPase_Hsp90-like"/>
    <property type="match status" value="1"/>
</dbReference>
<dbReference type="EMBL" id="JAPFFI010000022">
    <property type="protein sequence ID" value="KAJ6329525.1"/>
    <property type="molecule type" value="Genomic_DNA"/>
</dbReference>
<dbReference type="HAMAP" id="MF_00505">
    <property type="entry name" value="HSP90"/>
    <property type="match status" value="1"/>
</dbReference>
<dbReference type="Gene3D" id="1.20.120.790">
    <property type="entry name" value="Heat shock protein 90, C-terminal domain"/>
    <property type="match status" value="1"/>
</dbReference>
<feature type="compositionally biased region" description="Basic and acidic residues" evidence="5">
    <location>
        <begin position="216"/>
        <end position="228"/>
    </location>
</feature>
<name>A0ABQ9AB03_9ROSI</name>
<proteinExistence type="inferred from homology"/>
<accession>A0ABQ9AB03</accession>
<comment type="caution">
    <text evidence="6">The sequence shown here is derived from an EMBL/GenBank/DDBJ whole genome shotgun (WGS) entry which is preliminary data.</text>
</comment>
<dbReference type="PROSITE" id="PS00298">
    <property type="entry name" value="HSP90"/>
    <property type="match status" value="1"/>
</dbReference>
<evidence type="ECO:0008006" key="8">
    <source>
        <dbReference type="Google" id="ProtNLM"/>
    </source>
</evidence>
<dbReference type="Pfam" id="PF13589">
    <property type="entry name" value="HATPase_c_3"/>
    <property type="match status" value="1"/>
</dbReference>
<keyword evidence="4" id="KW-0143">Chaperone</keyword>
<dbReference type="PIRSF" id="PIRSF002583">
    <property type="entry name" value="Hsp90"/>
    <property type="match status" value="1"/>
</dbReference>
<evidence type="ECO:0000256" key="2">
    <source>
        <dbReference type="ARBA" id="ARBA00022741"/>
    </source>
</evidence>
<dbReference type="PANTHER" id="PTHR11528">
    <property type="entry name" value="HEAT SHOCK PROTEIN 90 FAMILY MEMBER"/>
    <property type="match status" value="1"/>
</dbReference>
<dbReference type="Gene3D" id="3.40.50.11260">
    <property type="match status" value="1"/>
</dbReference>
<dbReference type="NCBIfam" id="NF003555">
    <property type="entry name" value="PRK05218.1"/>
    <property type="match status" value="1"/>
</dbReference>
<dbReference type="Gene3D" id="3.30.230.80">
    <property type="match status" value="1"/>
</dbReference>
<dbReference type="InterPro" id="IPR020575">
    <property type="entry name" value="Hsp90_N"/>
</dbReference>
<dbReference type="InterPro" id="IPR036890">
    <property type="entry name" value="HATPase_C_sf"/>
</dbReference>
<evidence type="ECO:0000256" key="3">
    <source>
        <dbReference type="ARBA" id="ARBA00022840"/>
    </source>
</evidence>
<dbReference type="InterPro" id="IPR001404">
    <property type="entry name" value="Hsp90_fam"/>
</dbReference>
<feature type="region of interest" description="Disordered" evidence="5">
    <location>
        <begin position="209"/>
        <end position="231"/>
    </location>
</feature>
<keyword evidence="7" id="KW-1185">Reference proteome</keyword>
<dbReference type="Pfam" id="PF00183">
    <property type="entry name" value="HSP90"/>
    <property type="match status" value="1"/>
</dbReference>
<keyword evidence="2" id="KW-0547">Nucleotide-binding</keyword>
<evidence type="ECO:0000313" key="7">
    <source>
        <dbReference type="Proteomes" id="UP001141253"/>
    </source>
</evidence>
<dbReference type="SUPFAM" id="SSF55874">
    <property type="entry name" value="ATPase domain of HSP90 chaperone/DNA topoisomerase II/histidine kinase"/>
    <property type="match status" value="1"/>
</dbReference>
<organism evidence="6 7">
    <name type="scientific">Salix suchowensis</name>
    <dbReference type="NCBI Taxonomy" id="1278906"/>
    <lineage>
        <taxon>Eukaryota</taxon>
        <taxon>Viridiplantae</taxon>
        <taxon>Streptophyta</taxon>
        <taxon>Embryophyta</taxon>
        <taxon>Tracheophyta</taxon>
        <taxon>Spermatophyta</taxon>
        <taxon>Magnoliopsida</taxon>
        <taxon>eudicotyledons</taxon>
        <taxon>Gunneridae</taxon>
        <taxon>Pentapetalae</taxon>
        <taxon>rosids</taxon>
        <taxon>fabids</taxon>
        <taxon>Malpighiales</taxon>
        <taxon>Salicaceae</taxon>
        <taxon>Saliceae</taxon>
        <taxon>Salix</taxon>
    </lineage>
</organism>
<reference evidence="6" key="1">
    <citation type="submission" date="2022-10" db="EMBL/GenBank/DDBJ databases">
        <authorList>
            <person name="Hyden B.L."/>
            <person name="Feng K."/>
            <person name="Yates T."/>
            <person name="Jawdy S."/>
            <person name="Smart L.B."/>
            <person name="Muchero W."/>
        </authorList>
    </citation>
    <scope>NUCLEOTIDE SEQUENCE</scope>
    <source>
        <tissue evidence="6">Shoot tip</tissue>
    </source>
</reference>
<gene>
    <name evidence="6" type="ORF">OIU77_011074</name>
</gene>
<dbReference type="InterPro" id="IPR037196">
    <property type="entry name" value="HSP90_C"/>
</dbReference>
<dbReference type="PRINTS" id="PR00775">
    <property type="entry name" value="HEATSHOCK90"/>
</dbReference>
<comment type="similarity">
    <text evidence="1">Belongs to the heat shock protein 90 family.</text>
</comment>
<dbReference type="SUPFAM" id="SSF54211">
    <property type="entry name" value="Ribosomal protein S5 domain 2-like"/>
    <property type="match status" value="1"/>
</dbReference>
<dbReference type="Proteomes" id="UP001141253">
    <property type="component" value="Chromosome 14"/>
</dbReference>
<evidence type="ECO:0000256" key="1">
    <source>
        <dbReference type="ARBA" id="ARBA00008239"/>
    </source>
</evidence>
<sequence>MDLIVNSLYSNKEVFLRELISNASDALDKLRFLSVTDSALLKDAPDLDIRIQTDKDNGIIHIIDSGIGMTRQELIDCLGTIAQSGTAKFLKALKDSKDAGADNNLIGQFGVGFYSAFLVADRVVVSTKSPRSDKQYEWEGEANASSYTIREDTDPENHIPRGTRLTLYLKRDDKGFAHPERIQKLVKNYSQFVSFPIYTWQEKGYTKEVEVDEDPAEAKKDEQDDTTEKKKKTKTVVEKYWDWELSNETQPIWLRNPKEVSTEEYNEFYKKTFNEYLEPLASSHFTTEGEVEFRSILYVPAIAATGKDDIVNPKTKNIRLYVKRVFISDDFDGELFPRYLSFVKGVVDSNDLPLNVSREILQESRIVRIMRKRLVRKAFDMILGISMSENREDYEKFWDNFGKHLKLGCIEDRENHKRIAPLLRFFSSQSEEDMISLDEYVENMKPEQKDIYFIASDSITSARNTPFLERLLEKDLEVLFLVDPIDEVAIQNLKSYKKKNFVDITKEDLDLGDKNEEKEKIMKQEFGQTCDWIKKRLGEKVASVQISNRLSSSPCVLVSGKFGWSANMERLMKSQTVGDMSSLEFMRGRRVFEINPEHEIIKNLTAACRSNQDDEDALRAVDLLYDAALVSSGYTPEDPAQLGGKIYEMMGMALSGKWSAPPEVQHPVSSRPKIPETLEAELIEPVEVDGQK</sequence>
<dbReference type="InterPro" id="IPR019805">
    <property type="entry name" value="Heat_shock_protein_90_CS"/>
</dbReference>
<reference evidence="6" key="2">
    <citation type="journal article" date="2023" name="Int. J. Mol. Sci.">
        <title>De Novo Assembly and Annotation of 11 Diverse Shrub Willow (Salix) Genomes Reveals Novel Gene Organization in Sex-Linked Regions.</title>
        <authorList>
            <person name="Hyden B."/>
            <person name="Feng K."/>
            <person name="Yates T.B."/>
            <person name="Jawdy S."/>
            <person name="Cereghino C."/>
            <person name="Smart L.B."/>
            <person name="Muchero W."/>
        </authorList>
    </citation>
    <scope>NUCLEOTIDE SEQUENCE</scope>
    <source>
        <tissue evidence="6">Shoot tip</tissue>
    </source>
</reference>
<evidence type="ECO:0000256" key="4">
    <source>
        <dbReference type="ARBA" id="ARBA00023186"/>
    </source>
</evidence>
<evidence type="ECO:0000313" key="6">
    <source>
        <dbReference type="EMBL" id="KAJ6329525.1"/>
    </source>
</evidence>
<dbReference type="Gene3D" id="3.30.565.10">
    <property type="entry name" value="Histidine kinase-like ATPase, C-terminal domain"/>
    <property type="match status" value="1"/>
</dbReference>
<protein>
    <recommendedName>
        <fullName evidence="8">Histidine kinase/HSP90-like ATPase domain-containing protein</fullName>
    </recommendedName>
</protein>